<dbReference type="Proteomes" id="UP000000496">
    <property type="component" value="Chromosome gsn.131"/>
</dbReference>
<evidence type="ECO:0000256" key="1">
    <source>
        <dbReference type="SAM" id="Phobius"/>
    </source>
</evidence>
<keyword evidence="1" id="KW-1133">Transmembrane helix</keyword>
<proteinExistence type="predicted"/>
<feature type="transmembrane region" description="Helical" evidence="1">
    <location>
        <begin position="17"/>
        <end position="45"/>
    </location>
</feature>
<feature type="transmembrane region" description="Helical" evidence="1">
    <location>
        <begin position="57"/>
        <end position="73"/>
    </location>
</feature>
<dbReference type="AlphaFoldDB" id="F8L918"/>
<dbReference type="STRING" id="331113.SNE_A14530"/>
<dbReference type="RefSeq" id="WP_013943797.1">
    <property type="nucleotide sequence ID" value="NC_015713.1"/>
</dbReference>
<evidence type="ECO:0000313" key="2">
    <source>
        <dbReference type="EMBL" id="CCB89330.1"/>
    </source>
</evidence>
<gene>
    <name evidence="2" type="ordered locus">SNE_A14530</name>
</gene>
<reference evidence="2 3" key="2">
    <citation type="journal article" date="2011" name="Mol. Biol. Evol.">
        <title>Unity in variety--the pan-genome of the Chlamydiae.</title>
        <authorList>
            <person name="Collingro A."/>
            <person name="Tischler P."/>
            <person name="Weinmaier T."/>
            <person name="Penz T."/>
            <person name="Heinz E."/>
            <person name="Brunham R.C."/>
            <person name="Read T.D."/>
            <person name="Bavoil P.M."/>
            <person name="Sachse K."/>
            <person name="Kahane S."/>
            <person name="Friedman M.G."/>
            <person name="Rattei T."/>
            <person name="Myers G.S."/>
            <person name="Horn M."/>
        </authorList>
    </citation>
    <scope>NUCLEOTIDE SEQUENCE [LARGE SCALE GENOMIC DNA]</scope>
    <source>
        <strain evidence="3">ATCC VR-1471 / Z</strain>
    </source>
</reference>
<reference key="1">
    <citation type="journal article" date="2011" name="Mol. Biol. Evol.">
        <title>Unity in variety -- the pan-genome of the Chlamydiae.</title>
        <authorList>
            <person name="Collingro A."/>
            <person name="Tischler P."/>
            <person name="Weinmaier T."/>
            <person name="Penz T."/>
            <person name="Heinz E."/>
            <person name="Brunham R.C."/>
            <person name="Read T.D."/>
            <person name="Bavoil P.M."/>
            <person name="Sachse K."/>
            <person name="Kahane S."/>
            <person name="Friedman M.G."/>
            <person name="Rattei T."/>
            <person name="Myers G.S.A."/>
            <person name="Horn M."/>
        </authorList>
    </citation>
    <scope>NUCLEOTIDE SEQUENCE</scope>
    <source>
        <strain>Z</strain>
    </source>
</reference>
<keyword evidence="1" id="KW-0472">Membrane</keyword>
<evidence type="ECO:0000313" key="3">
    <source>
        <dbReference type="Proteomes" id="UP000000496"/>
    </source>
</evidence>
<organism evidence="2 3">
    <name type="scientific">Simkania negevensis (strain ATCC VR-1471 / DSM 27360 / Z)</name>
    <dbReference type="NCBI Taxonomy" id="331113"/>
    <lineage>
        <taxon>Bacteria</taxon>
        <taxon>Pseudomonadati</taxon>
        <taxon>Chlamydiota</taxon>
        <taxon>Chlamydiia</taxon>
        <taxon>Parachlamydiales</taxon>
        <taxon>Simkaniaceae</taxon>
        <taxon>Simkania</taxon>
    </lineage>
</organism>
<keyword evidence="3" id="KW-1185">Reference proteome</keyword>
<accession>F8L918</accession>
<dbReference type="eggNOG" id="ENOG50334ES">
    <property type="taxonomic scope" value="Bacteria"/>
</dbReference>
<sequence>MAHPLTSKKRAKAISSALFLIGIAVVMFLDAWWPGIMVVIGVPLALKQFLEGRYHDTLLTLLVFVGFFIIAQFNISWKILLPILFIMAAVYILCKEWVEGKLISEDEREEDLNKEFEEEDKK</sequence>
<protein>
    <submittedName>
        <fullName evidence="2">Uncharacterized protein</fullName>
    </submittedName>
</protein>
<keyword evidence="1" id="KW-0812">Transmembrane</keyword>
<dbReference type="HOGENOM" id="CLU_2025181_0_0_0"/>
<dbReference type="KEGG" id="sng:SNE_A14530"/>
<dbReference type="EMBL" id="FR872582">
    <property type="protein sequence ID" value="CCB89330.1"/>
    <property type="molecule type" value="Genomic_DNA"/>
</dbReference>
<dbReference type="OrthoDB" id="21658at2"/>
<name>F8L918_SIMNZ</name>